<comment type="caution">
    <text evidence="2">The sequence shown here is derived from an EMBL/GenBank/DDBJ whole genome shotgun (WGS) entry which is preliminary data.</text>
</comment>
<name>A0A7J0DIA0_9ERIC</name>
<feature type="compositionally biased region" description="Low complexity" evidence="1">
    <location>
        <begin position="77"/>
        <end position="106"/>
    </location>
</feature>
<feature type="region of interest" description="Disordered" evidence="1">
    <location>
        <begin position="1"/>
        <end position="32"/>
    </location>
</feature>
<proteinExistence type="predicted"/>
<dbReference type="Proteomes" id="UP000585474">
    <property type="component" value="Unassembled WGS sequence"/>
</dbReference>
<sequence length="113" mass="11878">MALSCVGRGGEADSTAENTVAKPPSSHPIKRILRRAKPPSPFDALSEEPLIEILQPLPLKPVNRSKLVSKRGLNDISTPTSLATTLATAPPTSPLRPSSSTTPTPTIGVFPMT</sequence>
<evidence type="ECO:0000313" key="3">
    <source>
        <dbReference type="Proteomes" id="UP000585474"/>
    </source>
</evidence>
<dbReference type="EMBL" id="BJWL01000216">
    <property type="protein sequence ID" value="GFS34749.1"/>
    <property type="molecule type" value="Genomic_DNA"/>
</dbReference>
<keyword evidence="3" id="KW-1185">Reference proteome</keyword>
<evidence type="ECO:0000313" key="2">
    <source>
        <dbReference type="EMBL" id="GFS34749.1"/>
    </source>
</evidence>
<organism evidence="2 3">
    <name type="scientific">Actinidia rufa</name>
    <dbReference type="NCBI Taxonomy" id="165716"/>
    <lineage>
        <taxon>Eukaryota</taxon>
        <taxon>Viridiplantae</taxon>
        <taxon>Streptophyta</taxon>
        <taxon>Embryophyta</taxon>
        <taxon>Tracheophyta</taxon>
        <taxon>Spermatophyta</taxon>
        <taxon>Magnoliopsida</taxon>
        <taxon>eudicotyledons</taxon>
        <taxon>Gunneridae</taxon>
        <taxon>Pentapetalae</taxon>
        <taxon>asterids</taxon>
        <taxon>Ericales</taxon>
        <taxon>Actinidiaceae</taxon>
        <taxon>Actinidia</taxon>
    </lineage>
</organism>
<feature type="region of interest" description="Disordered" evidence="1">
    <location>
        <begin position="72"/>
        <end position="113"/>
    </location>
</feature>
<protein>
    <submittedName>
        <fullName evidence="2">Uncharacterized protein</fullName>
    </submittedName>
</protein>
<gene>
    <name evidence="2" type="ORF">Acr_00g0035730</name>
</gene>
<evidence type="ECO:0000256" key="1">
    <source>
        <dbReference type="SAM" id="MobiDB-lite"/>
    </source>
</evidence>
<dbReference type="AlphaFoldDB" id="A0A7J0DIA0"/>
<accession>A0A7J0DIA0</accession>
<reference evidence="3" key="1">
    <citation type="submission" date="2019-07" db="EMBL/GenBank/DDBJ databases">
        <title>De Novo Assembly of kiwifruit Actinidia rufa.</title>
        <authorList>
            <person name="Sugita-Konishi S."/>
            <person name="Sato K."/>
            <person name="Mori E."/>
            <person name="Abe Y."/>
            <person name="Kisaki G."/>
            <person name="Hamano K."/>
            <person name="Suezawa K."/>
            <person name="Otani M."/>
            <person name="Fukuda T."/>
            <person name="Manabe T."/>
            <person name="Gomi K."/>
            <person name="Tabuchi M."/>
            <person name="Akimitsu K."/>
            <person name="Kataoka I."/>
        </authorList>
    </citation>
    <scope>NUCLEOTIDE SEQUENCE [LARGE SCALE GENOMIC DNA]</scope>
    <source>
        <strain evidence="3">cv. Fuchu</strain>
    </source>
</reference>